<name>A0A5N5F0B2_9ROSA</name>
<reference evidence="2 3" key="3">
    <citation type="submission" date="2019-11" db="EMBL/GenBank/DDBJ databases">
        <title>A de novo genome assembly of a pear dwarfing rootstock.</title>
        <authorList>
            <person name="Wang F."/>
            <person name="Wang J."/>
            <person name="Li S."/>
            <person name="Zhang Y."/>
            <person name="Fang M."/>
            <person name="Ma L."/>
            <person name="Zhao Y."/>
            <person name="Jiang S."/>
        </authorList>
    </citation>
    <scope>NUCLEOTIDE SEQUENCE [LARGE SCALE GENOMIC DNA]</scope>
    <source>
        <strain evidence="2">S2</strain>
        <tissue evidence="2">Leaf</tissue>
    </source>
</reference>
<dbReference type="Proteomes" id="UP000327157">
    <property type="component" value="Chromosome 7"/>
</dbReference>
<dbReference type="AlphaFoldDB" id="A0A5N5F0B2"/>
<keyword evidence="3" id="KW-1185">Reference proteome</keyword>
<reference evidence="3" key="2">
    <citation type="submission" date="2019-10" db="EMBL/GenBank/DDBJ databases">
        <title>A de novo genome assembly of a pear dwarfing rootstock.</title>
        <authorList>
            <person name="Wang F."/>
            <person name="Wang J."/>
            <person name="Li S."/>
            <person name="Zhang Y."/>
            <person name="Fang M."/>
            <person name="Ma L."/>
            <person name="Zhao Y."/>
            <person name="Jiang S."/>
        </authorList>
    </citation>
    <scope>NUCLEOTIDE SEQUENCE [LARGE SCALE GENOMIC DNA]</scope>
</reference>
<protein>
    <submittedName>
        <fullName evidence="2">Uncharacterized protein</fullName>
    </submittedName>
</protein>
<evidence type="ECO:0000313" key="3">
    <source>
        <dbReference type="Proteomes" id="UP000327157"/>
    </source>
</evidence>
<evidence type="ECO:0000313" key="2">
    <source>
        <dbReference type="EMBL" id="KAB2595621.1"/>
    </source>
</evidence>
<keyword evidence="1" id="KW-0175">Coiled coil</keyword>
<sequence length="147" mass="17327">MISRGLREEKAIGLEKDRLFKVINEKYENIKNLQVMASSLEQDLTSAFILFFSEVVENLVTVEKLIEDLEKAKHMIELEIKEKNKRIIDLEKEVSGLRNSMTSLEEAMFTENLQADELLVFKHYWKPTNWKIINLKPFKQTKISHDE</sequence>
<comment type="caution">
    <text evidence="2">The sequence shown here is derived from an EMBL/GenBank/DDBJ whole genome shotgun (WGS) entry which is preliminary data.</text>
</comment>
<proteinExistence type="predicted"/>
<organism evidence="2 3">
    <name type="scientific">Pyrus ussuriensis x Pyrus communis</name>
    <dbReference type="NCBI Taxonomy" id="2448454"/>
    <lineage>
        <taxon>Eukaryota</taxon>
        <taxon>Viridiplantae</taxon>
        <taxon>Streptophyta</taxon>
        <taxon>Embryophyta</taxon>
        <taxon>Tracheophyta</taxon>
        <taxon>Spermatophyta</taxon>
        <taxon>Magnoliopsida</taxon>
        <taxon>eudicotyledons</taxon>
        <taxon>Gunneridae</taxon>
        <taxon>Pentapetalae</taxon>
        <taxon>rosids</taxon>
        <taxon>fabids</taxon>
        <taxon>Rosales</taxon>
        <taxon>Rosaceae</taxon>
        <taxon>Amygdaloideae</taxon>
        <taxon>Maleae</taxon>
        <taxon>Pyrus</taxon>
    </lineage>
</organism>
<gene>
    <name evidence="2" type="ORF">D8674_031071</name>
</gene>
<feature type="coiled-coil region" evidence="1">
    <location>
        <begin position="23"/>
        <end position="107"/>
    </location>
</feature>
<accession>A0A5N5F0B2</accession>
<evidence type="ECO:0000256" key="1">
    <source>
        <dbReference type="SAM" id="Coils"/>
    </source>
</evidence>
<dbReference type="EMBL" id="SMOL01000781">
    <property type="protein sequence ID" value="KAB2595621.1"/>
    <property type="molecule type" value="Genomic_DNA"/>
</dbReference>
<reference evidence="2 3" key="1">
    <citation type="submission" date="2019-09" db="EMBL/GenBank/DDBJ databases">
        <authorList>
            <person name="Ou C."/>
        </authorList>
    </citation>
    <scope>NUCLEOTIDE SEQUENCE [LARGE SCALE GENOMIC DNA]</scope>
    <source>
        <strain evidence="2">S2</strain>
        <tissue evidence="2">Leaf</tissue>
    </source>
</reference>
<dbReference type="OrthoDB" id="1174625at2759"/>